<evidence type="ECO:0000256" key="5">
    <source>
        <dbReference type="ARBA" id="ARBA00022989"/>
    </source>
</evidence>
<feature type="non-terminal residue" evidence="8">
    <location>
        <position position="558"/>
    </location>
</feature>
<dbReference type="Pfam" id="PF03169">
    <property type="entry name" value="OPT"/>
    <property type="match status" value="1"/>
</dbReference>
<feature type="transmembrane region" description="Helical" evidence="7">
    <location>
        <begin position="319"/>
        <end position="337"/>
    </location>
</feature>
<comment type="subcellular location">
    <subcellularLocation>
        <location evidence="1">Membrane</location>
        <topology evidence="1">Multi-pass membrane protein</topology>
    </subcellularLocation>
</comment>
<accession>A0AA38CWG0</accession>
<evidence type="ECO:0000256" key="6">
    <source>
        <dbReference type="ARBA" id="ARBA00023136"/>
    </source>
</evidence>
<comment type="caution">
    <text evidence="8">The sequence shown here is derived from an EMBL/GenBank/DDBJ whole genome shotgun (WGS) entry which is preliminary data.</text>
</comment>
<feature type="transmembrane region" description="Helical" evidence="7">
    <location>
        <begin position="343"/>
        <end position="361"/>
    </location>
</feature>
<feature type="transmembrane region" description="Helical" evidence="7">
    <location>
        <begin position="293"/>
        <end position="312"/>
    </location>
</feature>
<evidence type="ECO:0000313" key="9">
    <source>
        <dbReference type="Proteomes" id="UP000824469"/>
    </source>
</evidence>
<keyword evidence="6 7" id="KW-0472">Membrane</keyword>
<dbReference type="GO" id="GO:0035673">
    <property type="term" value="F:oligopeptide transmembrane transporter activity"/>
    <property type="evidence" value="ECO:0007669"/>
    <property type="project" value="InterPro"/>
</dbReference>
<dbReference type="InterPro" id="IPR045035">
    <property type="entry name" value="YSL-like"/>
</dbReference>
<evidence type="ECO:0000313" key="8">
    <source>
        <dbReference type="EMBL" id="KAH9304653.1"/>
    </source>
</evidence>
<feature type="transmembrane region" description="Helical" evidence="7">
    <location>
        <begin position="513"/>
        <end position="537"/>
    </location>
</feature>
<dbReference type="AlphaFoldDB" id="A0AA38CWG0"/>
<evidence type="ECO:0000256" key="2">
    <source>
        <dbReference type="ARBA" id="ARBA00010276"/>
    </source>
</evidence>
<gene>
    <name evidence="8" type="ORF">KI387_009057</name>
</gene>
<dbReference type="EMBL" id="JAHRHJ020000008">
    <property type="protein sequence ID" value="KAH9304653.1"/>
    <property type="molecule type" value="Genomic_DNA"/>
</dbReference>
<keyword evidence="5 7" id="KW-1133">Transmembrane helix</keyword>
<proteinExistence type="inferred from homology"/>
<dbReference type="GO" id="GO:0016020">
    <property type="term" value="C:membrane"/>
    <property type="evidence" value="ECO:0007669"/>
    <property type="project" value="UniProtKB-SubCell"/>
</dbReference>
<dbReference type="OMA" id="TAMFINC"/>
<name>A0AA38CWG0_TAXCH</name>
<dbReference type="InterPro" id="IPR004813">
    <property type="entry name" value="OPT"/>
</dbReference>
<feature type="transmembrane region" description="Helical" evidence="7">
    <location>
        <begin position="264"/>
        <end position="287"/>
    </location>
</feature>
<feature type="transmembrane region" description="Helical" evidence="7">
    <location>
        <begin position="155"/>
        <end position="176"/>
    </location>
</feature>
<feature type="transmembrane region" description="Helical" evidence="7">
    <location>
        <begin position="196"/>
        <end position="217"/>
    </location>
</feature>
<dbReference type="NCBIfam" id="TIGR00728">
    <property type="entry name" value="OPT_sfam"/>
    <property type="match status" value="1"/>
</dbReference>
<reference evidence="8 9" key="1">
    <citation type="journal article" date="2021" name="Nat. Plants">
        <title>The Taxus genome provides insights into paclitaxel biosynthesis.</title>
        <authorList>
            <person name="Xiong X."/>
            <person name="Gou J."/>
            <person name="Liao Q."/>
            <person name="Li Y."/>
            <person name="Zhou Q."/>
            <person name="Bi G."/>
            <person name="Li C."/>
            <person name="Du R."/>
            <person name="Wang X."/>
            <person name="Sun T."/>
            <person name="Guo L."/>
            <person name="Liang H."/>
            <person name="Lu P."/>
            <person name="Wu Y."/>
            <person name="Zhang Z."/>
            <person name="Ro D.K."/>
            <person name="Shang Y."/>
            <person name="Huang S."/>
            <person name="Yan J."/>
        </authorList>
    </citation>
    <scope>NUCLEOTIDE SEQUENCE [LARGE SCALE GENOMIC DNA]</scope>
    <source>
        <strain evidence="8">Ta-2019</strain>
    </source>
</reference>
<feature type="transmembrane region" description="Helical" evidence="7">
    <location>
        <begin position="479"/>
        <end position="501"/>
    </location>
</feature>
<dbReference type="PANTHER" id="PTHR31645:SF0">
    <property type="entry name" value="OLIGOPEPTIDE TRANSPORTER YGL114W-RELATED"/>
    <property type="match status" value="1"/>
</dbReference>
<comment type="similarity">
    <text evidence="2">Belongs to the YSL (TC 2.A.67.2) family.</text>
</comment>
<dbReference type="PANTHER" id="PTHR31645">
    <property type="entry name" value="OLIGOPEPTIDE TRANSPORTER YGL114W-RELATED"/>
    <property type="match status" value="1"/>
</dbReference>
<evidence type="ECO:0000256" key="1">
    <source>
        <dbReference type="ARBA" id="ARBA00004141"/>
    </source>
</evidence>
<keyword evidence="4 7" id="KW-0812">Transmembrane</keyword>
<evidence type="ECO:0008006" key="10">
    <source>
        <dbReference type="Google" id="ProtNLM"/>
    </source>
</evidence>
<evidence type="ECO:0000256" key="7">
    <source>
        <dbReference type="SAM" id="Phobius"/>
    </source>
</evidence>
<keyword evidence="9" id="KW-1185">Reference proteome</keyword>
<sequence length="558" mass="61492">GYGLYLTAMDENTYRVVGREYPSNRAEDVKNPALGWIFAFLFAISFQGIFVLVPLRKIMIIVCKLRYPSGTATATLINSFHTSKGAILARKQINCLLKCFSISFLWSMFKWFFSGSGEAICGFDNFPSLGMTAFKNTFYFDFSFPVIGSGMICPLVVDCSVMFGAIISWGVMWPLISKHAGEWYPADSGTKSFQGLFGYQVFFSVAMILGDGLYNFLKIWFLTFKSIYRVRKNLTGGNNGIIVDNEDLSPEETIRNHVFLKDRIPLWVAVSGYVGFSTMAMIVVPIIFPSLSWYHIMACFVGGPILAFCNAYGAGVTDWNWATAYGNLGLFLFAAWVGKEKGGVIAGLAACGVMLNIVGSASDLMQDFRTGYLTLSSPRSMFVAQLAGATMGCIIGPLTFWLLWQAYKIGDPNGPYRAPFAVIYREMALTGAQGLSSLPKYCVSFSCALFAISILTSFARDILPKRMARMLPIPMAMAIPFYLGAYLAIDMFIGGLIVYAWERYNPQKAKDFMYAVASGFICGDGVWTIPASILALAKITPPLCMMFVSSPQAASLKH</sequence>
<protein>
    <recommendedName>
        <fullName evidence="10">Metal-nicotianamine transporter YSL7</fullName>
    </recommendedName>
</protein>
<feature type="transmembrane region" description="Helical" evidence="7">
    <location>
        <begin position="438"/>
        <end position="458"/>
    </location>
</feature>
<keyword evidence="3" id="KW-0813">Transport</keyword>
<feature type="transmembrane region" description="Helical" evidence="7">
    <location>
        <begin position="382"/>
        <end position="404"/>
    </location>
</feature>
<evidence type="ECO:0000256" key="4">
    <source>
        <dbReference type="ARBA" id="ARBA00022692"/>
    </source>
</evidence>
<organism evidence="8 9">
    <name type="scientific">Taxus chinensis</name>
    <name type="common">Chinese yew</name>
    <name type="synonym">Taxus wallichiana var. chinensis</name>
    <dbReference type="NCBI Taxonomy" id="29808"/>
    <lineage>
        <taxon>Eukaryota</taxon>
        <taxon>Viridiplantae</taxon>
        <taxon>Streptophyta</taxon>
        <taxon>Embryophyta</taxon>
        <taxon>Tracheophyta</taxon>
        <taxon>Spermatophyta</taxon>
        <taxon>Pinopsida</taxon>
        <taxon>Pinidae</taxon>
        <taxon>Conifers II</taxon>
        <taxon>Cupressales</taxon>
        <taxon>Taxaceae</taxon>
        <taxon>Taxus</taxon>
    </lineage>
</organism>
<feature type="transmembrane region" description="Helical" evidence="7">
    <location>
        <begin position="33"/>
        <end position="55"/>
    </location>
</feature>
<evidence type="ECO:0000256" key="3">
    <source>
        <dbReference type="ARBA" id="ARBA00022448"/>
    </source>
</evidence>
<dbReference type="Proteomes" id="UP000824469">
    <property type="component" value="Unassembled WGS sequence"/>
</dbReference>